<proteinExistence type="inferred from homology"/>
<evidence type="ECO:0000256" key="17">
    <source>
        <dbReference type="ARBA" id="ARBA00030571"/>
    </source>
</evidence>
<dbReference type="InterPro" id="IPR027417">
    <property type="entry name" value="P-loop_NTPase"/>
</dbReference>
<evidence type="ECO:0000256" key="1">
    <source>
        <dbReference type="ARBA" id="ARBA00000312"/>
    </source>
</evidence>
<keyword evidence="10" id="KW-0169">Cobalamin biosynthesis</keyword>
<dbReference type="Pfam" id="PF02283">
    <property type="entry name" value="CobU"/>
    <property type="match status" value="2"/>
</dbReference>
<comment type="caution">
    <text evidence="19">The sequence shown here is derived from an EMBL/GenBank/DDBJ whole genome shotgun (WGS) entry which is preliminary data.</text>
</comment>
<dbReference type="EMBL" id="DWVY01000034">
    <property type="protein sequence ID" value="HJC74633.1"/>
    <property type="molecule type" value="Genomic_DNA"/>
</dbReference>
<evidence type="ECO:0000256" key="8">
    <source>
        <dbReference type="ARBA" id="ARBA00012016"/>
    </source>
</evidence>
<comment type="function">
    <text evidence="4">Catalyzes ATP-dependent phosphorylation of adenosylcobinamide and addition of GMP to adenosylcobinamide phosphate.</text>
</comment>
<evidence type="ECO:0000256" key="4">
    <source>
        <dbReference type="ARBA" id="ARBA00003889"/>
    </source>
</evidence>
<keyword evidence="15" id="KW-0342">GTP-binding</keyword>
<accession>A0A9D2Q9V9</accession>
<dbReference type="GO" id="GO:0008820">
    <property type="term" value="F:cobinamide phosphate guanylyltransferase activity"/>
    <property type="evidence" value="ECO:0007669"/>
    <property type="project" value="UniProtKB-EC"/>
</dbReference>
<evidence type="ECO:0000256" key="13">
    <source>
        <dbReference type="ARBA" id="ARBA00022777"/>
    </source>
</evidence>
<sequence>MMELVTGGSGSGKSAYAESVICEKHRQLCSAVQNAPLYYIADMIPYGRETEKKIEAHRKMRAGKGFVTLEWYVDLPGKISAPDSPDLKGSCVLLECVSNLTANEMYEPGGAQNTGKDPVECIIKGVRMLKERCAHLVVVTNDVFRESVPDSEEMTAYKVNLAAVNRVLAKMADRVTEVVFGAPVRIKTGSDLASGSREHREETGAAEERAADRRVEERRAADRRMEEIAEREGRRRMKFITGGAYQGKVEYAKKLYPYAGWADGAGCSLEELLSCGAVDHFHLFVRRWIQAGKTPKELTKAILDRNSSLIIVCDEIGCGLVPVDAFEREYREAVGRICTELVKYADEVHRVTCGVGVRLR</sequence>
<evidence type="ECO:0000256" key="5">
    <source>
        <dbReference type="ARBA" id="ARBA00004692"/>
    </source>
</evidence>
<dbReference type="InterPro" id="IPR003203">
    <property type="entry name" value="CobU/CobP"/>
</dbReference>
<comment type="catalytic activity">
    <reaction evidence="3">
        <text>adenosylcob(III)inamide + GTP = adenosylcob(III)inamide phosphate + GDP + H(+)</text>
        <dbReference type="Rhea" id="RHEA:15765"/>
        <dbReference type="ChEBI" id="CHEBI:2480"/>
        <dbReference type="ChEBI" id="CHEBI:15378"/>
        <dbReference type="ChEBI" id="CHEBI:37565"/>
        <dbReference type="ChEBI" id="CHEBI:58189"/>
        <dbReference type="ChEBI" id="CHEBI:58502"/>
        <dbReference type="EC" id="2.7.1.156"/>
    </reaction>
</comment>
<gene>
    <name evidence="19" type="ORF">H9697_06770</name>
</gene>
<evidence type="ECO:0000256" key="3">
    <source>
        <dbReference type="ARBA" id="ARBA00001522"/>
    </source>
</evidence>
<dbReference type="GO" id="GO:0005524">
    <property type="term" value="F:ATP binding"/>
    <property type="evidence" value="ECO:0007669"/>
    <property type="project" value="UniProtKB-KW"/>
</dbReference>
<keyword evidence="19" id="KW-0548">Nucleotidyltransferase</keyword>
<feature type="compositionally biased region" description="Basic and acidic residues" evidence="18">
    <location>
        <begin position="196"/>
        <end position="219"/>
    </location>
</feature>
<comment type="pathway">
    <text evidence="5">Cofactor biosynthesis; adenosylcobalamin biosynthesis; adenosylcobalamin from cob(II)yrinate a,c-diamide: step 6/7.</text>
</comment>
<dbReference type="Gene3D" id="3.40.50.300">
    <property type="entry name" value="P-loop containing nucleotide triphosphate hydrolases"/>
    <property type="match status" value="2"/>
</dbReference>
<comment type="catalytic activity">
    <reaction evidence="2">
        <text>adenosylcob(III)inamide phosphate + GTP + H(+) = adenosylcob(III)inamide-GDP + diphosphate</text>
        <dbReference type="Rhea" id="RHEA:22712"/>
        <dbReference type="ChEBI" id="CHEBI:15378"/>
        <dbReference type="ChEBI" id="CHEBI:33019"/>
        <dbReference type="ChEBI" id="CHEBI:37565"/>
        <dbReference type="ChEBI" id="CHEBI:58502"/>
        <dbReference type="ChEBI" id="CHEBI:60487"/>
        <dbReference type="EC" id="2.7.7.62"/>
    </reaction>
</comment>
<keyword evidence="13 19" id="KW-0418">Kinase</keyword>
<organism evidence="19 20">
    <name type="scientific">Candidatus Mediterraneibacter faecavium</name>
    <dbReference type="NCBI Taxonomy" id="2838668"/>
    <lineage>
        <taxon>Bacteria</taxon>
        <taxon>Bacillati</taxon>
        <taxon>Bacillota</taxon>
        <taxon>Clostridia</taxon>
        <taxon>Lachnospirales</taxon>
        <taxon>Lachnospiraceae</taxon>
        <taxon>Mediterraneibacter</taxon>
    </lineage>
</organism>
<dbReference type="PANTHER" id="PTHR34848:SF1">
    <property type="entry name" value="BIFUNCTIONAL ADENOSYLCOBALAMIN BIOSYNTHESIS PROTEIN COBU"/>
    <property type="match status" value="1"/>
</dbReference>
<evidence type="ECO:0000256" key="6">
    <source>
        <dbReference type="ARBA" id="ARBA00005159"/>
    </source>
</evidence>
<evidence type="ECO:0000256" key="18">
    <source>
        <dbReference type="SAM" id="MobiDB-lite"/>
    </source>
</evidence>
<reference evidence="19" key="2">
    <citation type="submission" date="2021-04" db="EMBL/GenBank/DDBJ databases">
        <authorList>
            <person name="Gilroy R."/>
        </authorList>
    </citation>
    <scope>NUCLEOTIDE SEQUENCE</scope>
    <source>
        <strain evidence="19">CHK196-7946</strain>
    </source>
</reference>
<dbReference type="Proteomes" id="UP000823902">
    <property type="component" value="Unassembled WGS sequence"/>
</dbReference>
<protein>
    <recommendedName>
        <fullName evidence="16">Adenosylcobinamide kinase</fullName>
        <ecNumber evidence="8">2.7.1.156</ecNumber>
        <ecNumber evidence="9">2.7.7.62</ecNumber>
    </recommendedName>
    <alternativeName>
        <fullName evidence="17">Adenosylcobinamide-phosphate guanylyltransferase</fullName>
    </alternativeName>
</protein>
<evidence type="ECO:0000313" key="19">
    <source>
        <dbReference type="EMBL" id="HJC74633.1"/>
    </source>
</evidence>
<evidence type="ECO:0000256" key="12">
    <source>
        <dbReference type="ARBA" id="ARBA00022741"/>
    </source>
</evidence>
<evidence type="ECO:0000256" key="9">
    <source>
        <dbReference type="ARBA" id="ARBA00012523"/>
    </source>
</evidence>
<dbReference type="GO" id="GO:0009236">
    <property type="term" value="P:cobalamin biosynthetic process"/>
    <property type="evidence" value="ECO:0007669"/>
    <property type="project" value="UniProtKB-KW"/>
</dbReference>
<comment type="pathway">
    <text evidence="6">Cofactor biosynthesis; adenosylcobalamin biosynthesis; adenosylcobalamin from cob(II)yrinate a,c-diamide: step 5/7.</text>
</comment>
<reference evidence="19" key="1">
    <citation type="journal article" date="2021" name="PeerJ">
        <title>Extensive microbial diversity within the chicken gut microbiome revealed by metagenomics and culture.</title>
        <authorList>
            <person name="Gilroy R."/>
            <person name="Ravi A."/>
            <person name="Getino M."/>
            <person name="Pursley I."/>
            <person name="Horton D.L."/>
            <person name="Alikhan N.F."/>
            <person name="Baker D."/>
            <person name="Gharbi K."/>
            <person name="Hall N."/>
            <person name="Watson M."/>
            <person name="Adriaenssens E.M."/>
            <person name="Foster-Nyarko E."/>
            <person name="Jarju S."/>
            <person name="Secka A."/>
            <person name="Antonio M."/>
            <person name="Oren A."/>
            <person name="Chaudhuri R.R."/>
            <person name="La Ragione R."/>
            <person name="Hildebrand F."/>
            <person name="Pallen M.J."/>
        </authorList>
    </citation>
    <scope>NUCLEOTIDE SEQUENCE</scope>
    <source>
        <strain evidence="19">CHK196-7946</strain>
    </source>
</reference>
<dbReference type="EC" id="2.7.7.62" evidence="9"/>
<name>A0A9D2Q9V9_9FIRM</name>
<evidence type="ECO:0000256" key="2">
    <source>
        <dbReference type="ARBA" id="ARBA00000711"/>
    </source>
</evidence>
<evidence type="ECO:0000313" key="20">
    <source>
        <dbReference type="Proteomes" id="UP000823902"/>
    </source>
</evidence>
<dbReference type="SUPFAM" id="SSF52540">
    <property type="entry name" value="P-loop containing nucleoside triphosphate hydrolases"/>
    <property type="match status" value="2"/>
</dbReference>
<evidence type="ECO:0000256" key="16">
    <source>
        <dbReference type="ARBA" id="ARBA00029570"/>
    </source>
</evidence>
<dbReference type="PANTHER" id="PTHR34848">
    <property type="match status" value="1"/>
</dbReference>
<dbReference type="AlphaFoldDB" id="A0A9D2Q9V9"/>
<comment type="catalytic activity">
    <reaction evidence="1">
        <text>adenosylcob(III)inamide + ATP = adenosylcob(III)inamide phosphate + ADP + H(+)</text>
        <dbReference type="Rhea" id="RHEA:15769"/>
        <dbReference type="ChEBI" id="CHEBI:2480"/>
        <dbReference type="ChEBI" id="CHEBI:15378"/>
        <dbReference type="ChEBI" id="CHEBI:30616"/>
        <dbReference type="ChEBI" id="CHEBI:58502"/>
        <dbReference type="ChEBI" id="CHEBI:456216"/>
        <dbReference type="EC" id="2.7.1.156"/>
    </reaction>
</comment>
<evidence type="ECO:0000256" key="14">
    <source>
        <dbReference type="ARBA" id="ARBA00022840"/>
    </source>
</evidence>
<feature type="region of interest" description="Disordered" evidence="18">
    <location>
        <begin position="191"/>
        <end position="219"/>
    </location>
</feature>
<comment type="similarity">
    <text evidence="7">Belongs to the CobU/CobP family.</text>
</comment>
<dbReference type="EC" id="2.7.1.156" evidence="8"/>
<dbReference type="GO" id="GO:0005525">
    <property type="term" value="F:GTP binding"/>
    <property type="evidence" value="ECO:0007669"/>
    <property type="project" value="UniProtKB-KW"/>
</dbReference>
<dbReference type="GO" id="GO:0043752">
    <property type="term" value="F:adenosylcobinamide kinase activity"/>
    <property type="evidence" value="ECO:0007669"/>
    <property type="project" value="UniProtKB-EC"/>
</dbReference>
<evidence type="ECO:0000256" key="11">
    <source>
        <dbReference type="ARBA" id="ARBA00022679"/>
    </source>
</evidence>
<keyword evidence="12" id="KW-0547">Nucleotide-binding</keyword>
<evidence type="ECO:0000256" key="15">
    <source>
        <dbReference type="ARBA" id="ARBA00023134"/>
    </source>
</evidence>
<keyword evidence="11" id="KW-0808">Transferase</keyword>
<keyword evidence="14" id="KW-0067">ATP-binding</keyword>
<evidence type="ECO:0000256" key="7">
    <source>
        <dbReference type="ARBA" id="ARBA00007490"/>
    </source>
</evidence>
<evidence type="ECO:0000256" key="10">
    <source>
        <dbReference type="ARBA" id="ARBA00022573"/>
    </source>
</evidence>